<gene>
    <name evidence="1" type="ORF">M406DRAFT_68125</name>
</gene>
<dbReference type="EMBL" id="MU032347">
    <property type="protein sequence ID" value="KAF3765704.1"/>
    <property type="molecule type" value="Genomic_DNA"/>
</dbReference>
<comment type="caution">
    <text evidence="1">The sequence shown here is derived from an EMBL/GenBank/DDBJ whole genome shotgun (WGS) entry which is preliminary data.</text>
</comment>
<sequence length="111" mass="12318">CKLLLARDNAELGGVDGEKDVETVDILAAAALDMGGAGRPGTIMVFKSCTVPVSEGESHVYTEPRKAEQEQMLRRSMQWRKVYEDDDFEKMNRCKVVKSSLADRNDLAVLI</sequence>
<name>A0A9P4Y3A0_CRYP1</name>
<evidence type="ECO:0000313" key="1">
    <source>
        <dbReference type="EMBL" id="KAF3765704.1"/>
    </source>
</evidence>
<feature type="non-terminal residue" evidence="1">
    <location>
        <position position="1"/>
    </location>
</feature>
<keyword evidence="2" id="KW-1185">Reference proteome</keyword>
<evidence type="ECO:0000313" key="2">
    <source>
        <dbReference type="Proteomes" id="UP000803844"/>
    </source>
</evidence>
<dbReference type="RefSeq" id="XP_040776665.1">
    <property type="nucleotide sequence ID" value="XM_040925141.1"/>
</dbReference>
<dbReference type="AlphaFoldDB" id="A0A9P4Y3A0"/>
<proteinExistence type="predicted"/>
<accession>A0A9P4Y3A0</accession>
<dbReference type="Proteomes" id="UP000803844">
    <property type="component" value="Unassembled WGS sequence"/>
</dbReference>
<dbReference type="GeneID" id="63842270"/>
<reference evidence="1" key="1">
    <citation type="journal article" date="2020" name="Phytopathology">
        <title>Genome sequence of the chestnut blight fungus Cryphonectria parasitica EP155: A fundamental resource for an archetypical invasive plant pathogen.</title>
        <authorList>
            <person name="Crouch J.A."/>
            <person name="Dawe A."/>
            <person name="Aerts A."/>
            <person name="Barry K."/>
            <person name="Churchill A.C.L."/>
            <person name="Grimwood J."/>
            <person name="Hillman B."/>
            <person name="Milgroom M.G."/>
            <person name="Pangilinan J."/>
            <person name="Smith M."/>
            <person name="Salamov A."/>
            <person name="Schmutz J."/>
            <person name="Yadav J."/>
            <person name="Grigoriev I.V."/>
            <person name="Nuss D."/>
        </authorList>
    </citation>
    <scope>NUCLEOTIDE SEQUENCE</scope>
    <source>
        <strain evidence="1">EP155</strain>
    </source>
</reference>
<protein>
    <submittedName>
        <fullName evidence="1">Uncharacterized protein</fullName>
    </submittedName>
</protein>
<organism evidence="1 2">
    <name type="scientific">Cryphonectria parasitica (strain ATCC 38755 / EP155)</name>
    <dbReference type="NCBI Taxonomy" id="660469"/>
    <lineage>
        <taxon>Eukaryota</taxon>
        <taxon>Fungi</taxon>
        <taxon>Dikarya</taxon>
        <taxon>Ascomycota</taxon>
        <taxon>Pezizomycotina</taxon>
        <taxon>Sordariomycetes</taxon>
        <taxon>Sordariomycetidae</taxon>
        <taxon>Diaporthales</taxon>
        <taxon>Cryphonectriaceae</taxon>
        <taxon>Cryphonectria-Endothia species complex</taxon>
        <taxon>Cryphonectria</taxon>
    </lineage>
</organism>